<feature type="transmembrane region" description="Helical" evidence="2">
    <location>
        <begin position="74"/>
        <end position="92"/>
    </location>
</feature>
<comment type="caution">
    <text evidence="3">The sequence shown here is derived from an EMBL/GenBank/DDBJ whole genome shotgun (WGS) entry which is preliminary data.</text>
</comment>
<evidence type="ECO:0000256" key="1">
    <source>
        <dbReference type="SAM" id="MobiDB-lite"/>
    </source>
</evidence>
<dbReference type="SUPFAM" id="SSF81995">
    <property type="entry name" value="beta-sandwich domain of Sec23/24"/>
    <property type="match status" value="1"/>
</dbReference>
<keyword evidence="2" id="KW-1133">Transmembrane helix</keyword>
<dbReference type="Proteomes" id="UP000812013">
    <property type="component" value="Unassembled WGS sequence"/>
</dbReference>
<dbReference type="RefSeq" id="WP_219670976.1">
    <property type="nucleotide sequence ID" value="NZ_WTFF01000310.1"/>
</dbReference>
<proteinExistence type="predicted"/>
<gene>
    <name evidence="3" type="ORF">GPJ59_29490</name>
</gene>
<keyword evidence="2" id="KW-0812">Transmembrane</keyword>
<reference evidence="3 4" key="1">
    <citation type="submission" date="2019-12" db="EMBL/GenBank/DDBJ databases">
        <title>Genome sequence of Streptomyces bambusae.</title>
        <authorList>
            <person name="Bansal K."/>
            <person name="Choksket S."/>
            <person name="Korpole S."/>
            <person name="Patil P.B."/>
        </authorList>
    </citation>
    <scope>NUCLEOTIDE SEQUENCE [LARGE SCALE GENOMIC DNA]</scope>
    <source>
        <strain evidence="3 4">SK60</strain>
    </source>
</reference>
<feature type="region of interest" description="Disordered" evidence="1">
    <location>
        <begin position="1"/>
        <end position="68"/>
    </location>
</feature>
<sequence>MSTPPPPQSPGPYGPPHQPTPYGGQAYPQHQPPPYPQQGYPGPPQQPPHPGRAPWGQPPMGPPPAGSGNNTGKVIGIVAASLVGLLVLGYAVTRVNDARTGAGGSGFPAAEYRLTVPNTLVGGTYKLDEDLSQTKGREAIDGSHDPNARDLKPAVGQYTSASAADSGVLVISGMYGRLKHPEEARRKMLAGAADSEGSTVAVQPKDITPSGSGITVSCQVLTARQDGATATVPMCAWADGNTAASVAVVTAATSRQSPASVDLARLAETTLKVRAEVRQPIG</sequence>
<accession>A0ABS6ZDU6</accession>
<feature type="compositionally biased region" description="Pro residues" evidence="1">
    <location>
        <begin position="1"/>
        <end position="19"/>
    </location>
</feature>
<organism evidence="3 4">
    <name type="scientific">Streptomyces bambusae</name>
    <dbReference type="NCBI Taxonomy" id="1550616"/>
    <lineage>
        <taxon>Bacteria</taxon>
        <taxon>Bacillati</taxon>
        <taxon>Actinomycetota</taxon>
        <taxon>Actinomycetes</taxon>
        <taxon>Kitasatosporales</taxon>
        <taxon>Streptomycetaceae</taxon>
        <taxon>Streptomyces</taxon>
    </lineage>
</organism>
<evidence type="ECO:0000313" key="3">
    <source>
        <dbReference type="EMBL" id="MBW5485891.1"/>
    </source>
</evidence>
<keyword evidence="2" id="KW-0472">Membrane</keyword>
<feature type="compositionally biased region" description="Low complexity" evidence="1">
    <location>
        <begin position="20"/>
        <end position="29"/>
    </location>
</feature>
<evidence type="ECO:0000256" key="2">
    <source>
        <dbReference type="SAM" id="Phobius"/>
    </source>
</evidence>
<feature type="compositionally biased region" description="Pro residues" evidence="1">
    <location>
        <begin position="30"/>
        <end position="65"/>
    </location>
</feature>
<keyword evidence="4" id="KW-1185">Reference proteome</keyword>
<evidence type="ECO:0000313" key="4">
    <source>
        <dbReference type="Proteomes" id="UP000812013"/>
    </source>
</evidence>
<name>A0ABS6ZDU6_9ACTN</name>
<protein>
    <submittedName>
        <fullName evidence="3">Uncharacterized protein</fullName>
    </submittedName>
</protein>
<dbReference type="EMBL" id="WTFF01000310">
    <property type="protein sequence ID" value="MBW5485891.1"/>
    <property type="molecule type" value="Genomic_DNA"/>
</dbReference>